<gene>
    <name evidence="3" type="ORF">ACFSTG_02705</name>
</gene>
<feature type="domain" description="Pyruvate/ketoisovalerate oxidoreductase catalytic" evidence="2">
    <location>
        <begin position="11"/>
        <end position="185"/>
    </location>
</feature>
<dbReference type="PANTHER" id="PTHR43854:SF1">
    <property type="entry name" value="INDOLEPYRUVATE OXIDOREDUCTASE SUBUNIT IORB"/>
    <property type="match status" value="1"/>
</dbReference>
<evidence type="ECO:0000259" key="2">
    <source>
        <dbReference type="Pfam" id="PF01558"/>
    </source>
</evidence>
<dbReference type="SUPFAM" id="SSF53323">
    <property type="entry name" value="Pyruvate-ferredoxin oxidoreductase, PFOR, domain III"/>
    <property type="match status" value="1"/>
</dbReference>
<comment type="caution">
    <text evidence="3">The sequence shown here is derived from an EMBL/GenBank/DDBJ whole genome shotgun (WGS) entry which is preliminary data.</text>
</comment>
<accession>A0ABW5IV53</accession>
<dbReference type="NCBIfam" id="NF005324">
    <property type="entry name" value="PRK06853.1-4"/>
    <property type="match status" value="1"/>
</dbReference>
<evidence type="ECO:0000313" key="3">
    <source>
        <dbReference type="EMBL" id="MFD2516792.1"/>
    </source>
</evidence>
<dbReference type="RefSeq" id="WP_380748200.1">
    <property type="nucleotide sequence ID" value="NZ_JBHULT010000005.1"/>
</dbReference>
<dbReference type="InterPro" id="IPR002869">
    <property type="entry name" value="Pyrv_flavodox_OxRed_cen"/>
</dbReference>
<evidence type="ECO:0000256" key="1">
    <source>
        <dbReference type="ARBA" id="ARBA00023002"/>
    </source>
</evidence>
<dbReference type="EMBL" id="JBHULT010000005">
    <property type="protein sequence ID" value="MFD2516792.1"/>
    <property type="molecule type" value="Genomic_DNA"/>
</dbReference>
<dbReference type="InterPro" id="IPR052198">
    <property type="entry name" value="IorB_Oxidoreductase"/>
</dbReference>
<reference evidence="4" key="1">
    <citation type="journal article" date="2019" name="Int. J. Syst. Evol. Microbiol.">
        <title>The Global Catalogue of Microorganisms (GCM) 10K type strain sequencing project: providing services to taxonomists for standard genome sequencing and annotation.</title>
        <authorList>
            <consortium name="The Broad Institute Genomics Platform"/>
            <consortium name="The Broad Institute Genome Sequencing Center for Infectious Disease"/>
            <person name="Wu L."/>
            <person name="Ma J."/>
        </authorList>
    </citation>
    <scope>NUCLEOTIDE SEQUENCE [LARGE SCALE GENOMIC DNA]</scope>
    <source>
        <strain evidence="4">KCTC 42585</strain>
    </source>
</reference>
<dbReference type="Pfam" id="PF01558">
    <property type="entry name" value="POR"/>
    <property type="match status" value="1"/>
</dbReference>
<name>A0ABW5IV53_9FLAO</name>
<sequence length="199" mass="21786">MKTNIILSGVGGQGILTIAAVLDTAALSQNLFIKQSEVHGMSQRGGAVQSHVRISDKEIFSDLIPEGRADLILSVEPMELLRYLPFLKKDGWLVTDSESFINTPNYPEKNDLFDQIKKHPNHVIVNATEIAKTIGNSKVANIVLLGAASAIIPLPEDSMIEAIKKLFQHKSEKIIRLNLEAFYEGKKVAEGITSLAPSK</sequence>
<protein>
    <submittedName>
        <fullName evidence="3">Indolepyruvate oxidoreductase subunit beta</fullName>
    </submittedName>
</protein>
<dbReference type="InterPro" id="IPR019752">
    <property type="entry name" value="Pyrv/ketoisovalerate_OxRed_cat"/>
</dbReference>
<dbReference type="Proteomes" id="UP001597468">
    <property type="component" value="Unassembled WGS sequence"/>
</dbReference>
<proteinExistence type="predicted"/>
<dbReference type="Gene3D" id="3.40.920.10">
    <property type="entry name" value="Pyruvate-ferredoxin oxidoreductase, PFOR, domain III"/>
    <property type="match status" value="1"/>
</dbReference>
<keyword evidence="1" id="KW-0560">Oxidoreductase</keyword>
<evidence type="ECO:0000313" key="4">
    <source>
        <dbReference type="Proteomes" id="UP001597468"/>
    </source>
</evidence>
<keyword evidence="4" id="KW-1185">Reference proteome</keyword>
<dbReference type="PANTHER" id="PTHR43854">
    <property type="entry name" value="INDOLEPYRUVATE OXIDOREDUCTASE SUBUNIT IORB"/>
    <property type="match status" value="1"/>
</dbReference>
<organism evidence="3 4">
    <name type="scientific">Salinimicrobium flavum</name>
    <dbReference type="NCBI Taxonomy" id="1737065"/>
    <lineage>
        <taxon>Bacteria</taxon>
        <taxon>Pseudomonadati</taxon>
        <taxon>Bacteroidota</taxon>
        <taxon>Flavobacteriia</taxon>
        <taxon>Flavobacteriales</taxon>
        <taxon>Flavobacteriaceae</taxon>
        <taxon>Salinimicrobium</taxon>
    </lineage>
</organism>